<dbReference type="EMBL" id="JACWZY010000052">
    <property type="protein sequence ID" value="MBD2705332.1"/>
    <property type="molecule type" value="Genomic_DNA"/>
</dbReference>
<dbReference type="AlphaFoldDB" id="A0A927AVT4"/>
<gene>
    <name evidence="1" type="ORF">IC229_32245</name>
</gene>
<name>A0A927AVT4_9BACT</name>
<dbReference type="RefSeq" id="WP_190892633.1">
    <property type="nucleotide sequence ID" value="NZ_JACWZY010000052.1"/>
</dbReference>
<keyword evidence="2" id="KW-1185">Reference proteome</keyword>
<evidence type="ECO:0000313" key="2">
    <source>
        <dbReference type="Proteomes" id="UP000598820"/>
    </source>
</evidence>
<reference evidence="1" key="1">
    <citation type="submission" date="2020-09" db="EMBL/GenBank/DDBJ databases">
        <authorList>
            <person name="Kim M.K."/>
        </authorList>
    </citation>
    <scope>NUCLEOTIDE SEQUENCE</scope>
    <source>
        <strain evidence="1">BT702</strain>
    </source>
</reference>
<proteinExistence type="predicted"/>
<dbReference type="Proteomes" id="UP000598820">
    <property type="component" value="Unassembled WGS sequence"/>
</dbReference>
<accession>A0A927AVT4</accession>
<protein>
    <recommendedName>
        <fullName evidence="3">DinB family protein</fullName>
    </recommendedName>
</protein>
<sequence>MSANALLAHAVKVLAYRFIKATTGSTDSFAGYKLSPHTRSPNEILNHMYDLTVKTIMMIQQGHFNCPIPEVLPFEPERDRLIDGLGELRTTIESNLIEDDVCERLQGPLLDLASHIGQLAMLNGLNGTIIQRENYYGAEIN</sequence>
<evidence type="ECO:0008006" key="3">
    <source>
        <dbReference type="Google" id="ProtNLM"/>
    </source>
</evidence>
<evidence type="ECO:0000313" key="1">
    <source>
        <dbReference type="EMBL" id="MBD2705332.1"/>
    </source>
</evidence>
<organism evidence="1 2">
    <name type="scientific">Spirosoma profusum</name>
    <dbReference type="NCBI Taxonomy" id="2771354"/>
    <lineage>
        <taxon>Bacteria</taxon>
        <taxon>Pseudomonadati</taxon>
        <taxon>Bacteroidota</taxon>
        <taxon>Cytophagia</taxon>
        <taxon>Cytophagales</taxon>
        <taxon>Cytophagaceae</taxon>
        <taxon>Spirosoma</taxon>
    </lineage>
</organism>
<comment type="caution">
    <text evidence="1">The sequence shown here is derived from an EMBL/GenBank/DDBJ whole genome shotgun (WGS) entry which is preliminary data.</text>
</comment>